<reference evidence="3" key="2">
    <citation type="submission" date="2014-09" db="EMBL/GenBank/DDBJ databases">
        <authorList>
            <person name="Gomez-Valero L."/>
        </authorList>
    </citation>
    <scope>NUCLEOTIDE SEQUENCE [LARGE SCALE GENOMIC DNA]</scope>
    <source>
        <strain evidence="3">ATCC33218</strain>
    </source>
</reference>
<dbReference type="AlphaFoldDB" id="A0A098GFT5"/>
<dbReference type="PATRIC" id="fig|451.8.peg.343"/>
<name>A0A098GFT5_LEGMI</name>
<dbReference type="KEGG" id="tmc:LMI_1030"/>
<proteinExistence type="predicted"/>
<dbReference type="OrthoDB" id="5637630at2"/>
<protein>
    <submittedName>
        <fullName evidence="1">Uncharacterized protein</fullName>
    </submittedName>
</protein>
<dbReference type="RefSeq" id="WP_045098777.1">
    <property type="nucleotide sequence ID" value="NZ_CP020614.1"/>
</dbReference>
<evidence type="ECO:0000313" key="3">
    <source>
        <dbReference type="Proteomes" id="UP000032414"/>
    </source>
</evidence>
<reference evidence="2 4" key="3">
    <citation type="submission" date="2016-10" db="EMBL/GenBank/DDBJ databases">
        <authorList>
            <person name="Varghese N."/>
            <person name="Submissions S."/>
        </authorList>
    </citation>
    <scope>NUCLEOTIDE SEQUENCE [LARGE SCALE GENOMIC DNA]</scope>
    <source>
        <strain evidence="2 4">ATCC 33218</strain>
    </source>
</reference>
<evidence type="ECO:0000313" key="4">
    <source>
        <dbReference type="Proteomes" id="UP000182998"/>
    </source>
</evidence>
<dbReference type="EMBL" id="LN614830">
    <property type="protein sequence ID" value="CEG60346.1"/>
    <property type="molecule type" value="Genomic_DNA"/>
</dbReference>
<dbReference type="EMBL" id="FMVN01000010">
    <property type="protein sequence ID" value="SCY55846.1"/>
    <property type="molecule type" value="Genomic_DNA"/>
</dbReference>
<reference evidence="1" key="1">
    <citation type="submission" date="2014-09" db="EMBL/GenBank/DDBJ databases">
        <authorList>
            <person name="GOMEZ-VALERO Laura"/>
        </authorList>
    </citation>
    <scope>NUCLEOTIDE SEQUENCE</scope>
    <source>
        <strain evidence="1">ATCC33218</strain>
    </source>
</reference>
<gene>
    <name evidence="1" type="ORF">LMI_1030</name>
    <name evidence="2" type="ORF">SAMN02982997_02035</name>
</gene>
<dbReference type="Proteomes" id="UP000032414">
    <property type="component" value="Chromosome I"/>
</dbReference>
<dbReference type="STRING" id="451.B6N58_10330"/>
<organism evidence="1 3">
    <name type="scientific">Legionella micdadei</name>
    <name type="common">Tatlockia micdadei</name>
    <dbReference type="NCBI Taxonomy" id="451"/>
    <lineage>
        <taxon>Bacteria</taxon>
        <taxon>Pseudomonadati</taxon>
        <taxon>Pseudomonadota</taxon>
        <taxon>Gammaproteobacteria</taxon>
        <taxon>Legionellales</taxon>
        <taxon>Legionellaceae</taxon>
        <taxon>Legionella</taxon>
    </lineage>
</organism>
<keyword evidence="4" id="KW-1185">Reference proteome</keyword>
<dbReference type="Proteomes" id="UP000182998">
    <property type="component" value="Unassembled WGS sequence"/>
</dbReference>
<sequence>MKIAFLVSSVGDANLALATIESMEKRNSEHKAILVALTKPAKNAIEKFQSLSVIEKKSLPQIINSEDFPVETRCSKEQVQTIVGFVQKEHQVDYAFIGVPSADNEIPFQIAEALEDTPVLVAYEFMFKPEPHSLWKYLPLLKHKPNVQWGVPLNTAIDDFELDAKVHVTGHLSIDRALQDELPASAVLEKTREELKIAPGKSLAFVSSTTQPVETSDAVFLKCLFDELPNHPNIQLRLGLHPGIQDLDSYLQKILSIYKAYPEVEKQFKIILPAAFIAKLKHPDLTINNPEYEQLFLRVEVSGDAAAAAAEGVMQAVPGALTNKAAMEGKPAFSPSGKPYLPSNRFAENLEGFFALKKQAPLTREDLKLSEKSVAERYTDLILTP</sequence>
<evidence type="ECO:0000313" key="1">
    <source>
        <dbReference type="EMBL" id="CEG60346.1"/>
    </source>
</evidence>
<accession>A0A098GFT5</accession>
<dbReference type="HOGENOM" id="CLU_717518_0_0_6"/>
<evidence type="ECO:0000313" key="2">
    <source>
        <dbReference type="EMBL" id="SCY55846.1"/>
    </source>
</evidence>